<accession>A0A6B0RY94</accession>
<gene>
    <name evidence="2" type="ORF">E5288_WYG010744</name>
</gene>
<dbReference type="Proteomes" id="UP000322234">
    <property type="component" value="Unassembled WGS sequence"/>
</dbReference>
<dbReference type="EMBL" id="VBQZ03000120">
    <property type="protein sequence ID" value="MXQ94755.1"/>
    <property type="molecule type" value="Genomic_DNA"/>
</dbReference>
<evidence type="ECO:0000313" key="2">
    <source>
        <dbReference type="EMBL" id="MXQ94755.1"/>
    </source>
</evidence>
<proteinExistence type="predicted"/>
<dbReference type="AlphaFoldDB" id="A0A6B0RY94"/>
<comment type="caution">
    <text evidence="2">The sequence shown here is derived from an EMBL/GenBank/DDBJ whole genome shotgun (WGS) entry which is preliminary data.</text>
</comment>
<sequence>MLLMLKQELFMMLGKSCPPTILEEELAAGLTGLSQILLNPILLLGEGYNPCASSGGEPFTGNIKSQVGEQSSFSLSSRGGSQLAGRLSARPQSPGLPRCSDRRSDTVLAEPRSLLPLSEERRGSLHPECLSRVLDFELSSGKNMNSETQYLDSHAEQSGEIRSRATNFSVYKGSDSCWTSGLQKEDPDTLLGKPWCPDSKRNEMCA</sequence>
<feature type="compositionally biased region" description="Low complexity" evidence="1">
    <location>
        <begin position="71"/>
        <end position="83"/>
    </location>
</feature>
<keyword evidence="3" id="KW-1185">Reference proteome</keyword>
<name>A0A6B0RY94_9CETA</name>
<protein>
    <submittedName>
        <fullName evidence="2">Uncharacterized protein</fullName>
    </submittedName>
</protein>
<evidence type="ECO:0000256" key="1">
    <source>
        <dbReference type="SAM" id="MobiDB-lite"/>
    </source>
</evidence>
<organism evidence="2 3">
    <name type="scientific">Bos mutus</name>
    <name type="common">wild yak</name>
    <dbReference type="NCBI Taxonomy" id="72004"/>
    <lineage>
        <taxon>Eukaryota</taxon>
        <taxon>Metazoa</taxon>
        <taxon>Chordata</taxon>
        <taxon>Craniata</taxon>
        <taxon>Vertebrata</taxon>
        <taxon>Euteleostomi</taxon>
        <taxon>Mammalia</taxon>
        <taxon>Eutheria</taxon>
        <taxon>Laurasiatheria</taxon>
        <taxon>Artiodactyla</taxon>
        <taxon>Ruminantia</taxon>
        <taxon>Pecora</taxon>
        <taxon>Bovidae</taxon>
        <taxon>Bovinae</taxon>
        <taxon>Bos</taxon>
    </lineage>
</organism>
<evidence type="ECO:0000313" key="3">
    <source>
        <dbReference type="Proteomes" id="UP000322234"/>
    </source>
</evidence>
<feature type="region of interest" description="Disordered" evidence="1">
    <location>
        <begin position="71"/>
        <end position="105"/>
    </location>
</feature>
<reference evidence="2" key="1">
    <citation type="submission" date="2019-10" db="EMBL/GenBank/DDBJ databases">
        <title>The sequence and de novo assembly of the wild yak genome.</title>
        <authorList>
            <person name="Liu Y."/>
        </authorList>
    </citation>
    <scope>NUCLEOTIDE SEQUENCE [LARGE SCALE GENOMIC DNA]</scope>
    <source>
        <strain evidence="2">WY2019</strain>
    </source>
</reference>